<reference evidence="7" key="2">
    <citation type="journal article" date="2021" name="PeerJ">
        <title>Extensive microbial diversity within the chicken gut microbiome revealed by metagenomics and culture.</title>
        <authorList>
            <person name="Gilroy R."/>
            <person name="Ravi A."/>
            <person name="Getino M."/>
            <person name="Pursley I."/>
            <person name="Horton D.L."/>
            <person name="Alikhan N.F."/>
            <person name="Baker D."/>
            <person name="Gharbi K."/>
            <person name="Hall N."/>
            <person name="Watson M."/>
            <person name="Adriaenssens E.M."/>
            <person name="Foster-Nyarko E."/>
            <person name="Jarju S."/>
            <person name="Secka A."/>
            <person name="Antonio M."/>
            <person name="Oren A."/>
            <person name="Chaudhuri R.R."/>
            <person name="La Ragione R."/>
            <person name="Hildebrand F."/>
            <person name="Pallen M.J."/>
        </authorList>
    </citation>
    <scope>NUCLEOTIDE SEQUENCE</scope>
    <source>
        <strain evidence="7">ChiBcolR7-354</strain>
    </source>
</reference>
<comment type="similarity">
    <text evidence="5">Belongs to the YqgF HJR family.</text>
</comment>
<dbReference type="PANTHER" id="PTHR33317:SF4">
    <property type="entry name" value="POLYNUCLEOTIDYL TRANSFERASE, RIBONUCLEASE H-LIKE SUPERFAMILY PROTEIN"/>
    <property type="match status" value="1"/>
</dbReference>
<keyword evidence="2 5" id="KW-0690">Ribosome biogenesis</keyword>
<keyword evidence="4 5" id="KW-0378">Hydrolase</keyword>
<dbReference type="InterPro" id="IPR012337">
    <property type="entry name" value="RNaseH-like_sf"/>
</dbReference>
<dbReference type="AlphaFoldDB" id="A0A9D0ZG98"/>
<dbReference type="SUPFAM" id="SSF53098">
    <property type="entry name" value="Ribonuclease H-like"/>
    <property type="match status" value="1"/>
</dbReference>
<dbReference type="InterPro" id="IPR005227">
    <property type="entry name" value="YqgF"/>
</dbReference>
<dbReference type="Gene3D" id="3.30.420.140">
    <property type="entry name" value="YqgF/RNase H-like domain"/>
    <property type="match status" value="1"/>
</dbReference>
<dbReference type="InterPro" id="IPR006641">
    <property type="entry name" value="YqgF/RNaseH-like_dom"/>
</dbReference>
<feature type="domain" description="YqgF/RNase H-like" evidence="6">
    <location>
        <begin position="1"/>
        <end position="101"/>
    </location>
</feature>
<dbReference type="InterPro" id="IPR037027">
    <property type="entry name" value="YqgF/RNaseH-like_dom_sf"/>
</dbReference>
<dbReference type="HAMAP" id="MF_00651">
    <property type="entry name" value="Nuclease_YqgF"/>
    <property type="match status" value="1"/>
</dbReference>
<dbReference type="Proteomes" id="UP000824262">
    <property type="component" value="Unassembled WGS sequence"/>
</dbReference>
<dbReference type="GO" id="GO:0000967">
    <property type="term" value="P:rRNA 5'-end processing"/>
    <property type="evidence" value="ECO:0007669"/>
    <property type="project" value="UniProtKB-UniRule"/>
</dbReference>
<dbReference type="EC" id="3.1.-.-" evidence="5"/>
<dbReference type="GO" id="GO:0004518">
    <property type="term" value="F:nuclease activity"/>
    <property type="evidence" value="ECO:0007669"/>
    <property type="project" value="UniProtKB-KW"/>
</dbReference>
<comment type="caution">
    <text evidence="7">The sequence shown here is derived from an EMBL/GenBank/DDBJ whole genome shotgun (WGS) entry which is preliminary data.</text>
</comment>
<dbReference type="GO" id="GO:0005829">
    <property type="term" value="C:cytosol"/>
    <property type="evidence" value="ECO:0007669"/>
    <property type="project" value="TreeGrafter"/>
</dbReference>
<evidence type="ECO:0000313" key="8">
    <source>
        <dbReference type="Proteomes" id="UP000824262"/>
    </source>
</evidence>
<dbReference type="EMBL" id="DVGA01000065">
    <property type="protein sequence ID" value="HIQ78916.1"/>
    <property type="molecule type" value="Genomic_DNA"/>
</dbReference>
<dbReference type="NCBIfam" id="TIGR00250">
    <property type="entry name" value="RNAse_H_YqgF"/>
    <property type="match status" value="1"/>
</dbReference>
<evidence type="ECO:0000313" key="7">
    <source>
        <dbReference type="EMBL" id="HIQ78916.1"/>
    </source>
</evidence>
<dbReference type="CDD" id="cd16964">
    <property type="entry name" value="YqgF"/>
    <property type="match status" value="1"/>
</dbReference>
<gene>
    <name evidence="7" type="primary">ruvX</name>
    <name evidence="7" type="ORF">IAB77_06615</name>
</gene>
<proteinExistence type="inferred from homology"/>
<comment type="subcellular location">
    <subcellularLocation>
        <location evidence="5">Cytoplasm</location>
    </subcellularLocation>
</comment>
<dbReference type="PANTHER" id="PTHR33317">
    <property type="entry name" value="POLYNUCLEOTIDYL TRANSFERASE, RIBONUCLEASE H-LIKE SUPERFAMILY PROTEIN"/>
    <property type="match status" value="1"/>
</dbReference>
<protein>
    <recommendedName>
        <fullName evidence="5">Putative pre-16S rRNA nuclease</fullName>
        <ecNumber evidence="5">3.1.-.-</ecNumber>
    </recommendedName>
</protein>
<keyword evidence="1 5" id="KW-0963">Cytoplasm</keyword>
<dbReference type="Pfam" id="PF03652">
    <property type="entry name" value="RuvX"/>
    <property type="match status" value="1"/>
</dbReference>
<evidence type="ECO:0000256" key="1">
    <source>
        <dbReference type="ARBA" id="ARBA00022490"/>
    </source>
</evidence>
<organism evidence="7 8">
    <name type="scientific">Candidatus Scatomorpha intestinavium</name>
    <dbReference type="NCBI Taxonomy" id="2840922"/>
    <lineage>
        <taxon>Bacteria</taxon>
        <taxon>Bacillati</taxon>
        <taxon>Bacillota</taxon>
        <taxon>Clostridia</taxon>
        <taxon>Eubacteriales</taxon>
        <taxon>Candidatus Scatomorpha</taxon>
    </lineage>
</organism>
<evidence type="ECO:0000256" key="2">
    <source>
        <dbReference type="ARBA" id="ARBA00022517"/>
    </source>
</evidence>
<dbReference type="GO" id="GO:0016788">
    <property type="term" value="F:hydrolase activity, acting on ester bonds"/>
    <property type="evidence" value="ECO:0007669"/>
    <property type="project" value="UniProtKB-UniRule"/>
</dbReference>
<dbReference type="SMART" id="SM00732">
    <property type="entry name" value="YqgFc"/>
    <property type="match status" value="1"/>
</dbReference>
<keyword evidence="3 5" id="KW-0540">Nuclease</keyword>
<evidence type="ECO:0000256" key="4">
    <source>
        <dbReference type="ARBA" id="ARBA00022801"/>
    </source>
</evidence>
<comment type="function">
    <text evidence="5">Could be a nuclease involved in processing of the 5'-end of pre-16S rRNA.</text>
</comment>
<sequence>MRVLAIDYGDRRTGLAFSDLTNTLVGDAFTVEEYDAHRLAGRIAAECSSRGVGTIVLGLPKNMDGSEGPRAEKSRALAALIEELTGLAPVLWDERRSSVEAHAILHANGRRERSHKKTVDALAASLLLEGYLRSLSF</sequence>
<evidence type="ECO:0000259" key="6">
    <source>
        <dbReference type="SMART" id="SM00732"/>
    </source>
</evidence>
<evidence type="ECO:0000256" key="5">
    <source>
        <dbReference type="HAMAP-Rule" id="MF_00651"/>
    </source>
</evidence>
<evidence type="ECO:0000256" key="3">
    <source>
        <dbReference type="ARBA" id="ARBA00022722"/>
    </source>
</evidence>
<accession>A0A9D0ZG98</accession>
<name>A0A9D0ZG98_9FIRM</name>
<reference evidence="7" key="1">
    <citation type="submission" date="2020-10" db="EMBL/GenBank/DDBJ databases">
        <authorList>
            <person name="Gilroy R."/>
        </authorList>
    </citation>
    <scope>NUCLEOTIDE SEQUENCE</scope>
    <source>
        <strain evidence="7">ChiBcolR7-354</strain>
    </source>
</reference>